<evidence type="ECO:0000313" key="2">
    <source>
        <dbReference type="EMBL" id="GFN75994.1"/>
    </source>
</evidence>
<dbReference type="Proteomes" id="UP000735302">
    <property type="component" value="Unassembled WGS sequence"/>
</dbReference>
<dbReference type="AlphaFoldDB" id="A0AAV3XYU6"/>
<dbReference type="EMBL" id="BLXT01000311">
    <property type="protein sequence ID" value="GFN75994.1"/>
    <property type="molecule type" value="Genomic_DNA"/>
</dbReference>
<accession>A0AAV3XYU6</accession>
<evidence type="ECO:0000313" key="3">
    <source>
        <dbReference type="Proteomes" id="UP000735302"/>
    </source>
</evidence>
<feature type="chain" id="PRO_5043943521" evidence="1">
    <location>
        <begin position="39"/>
        <end position="82"/>
    </location>
</feature>
<evidence type="ECO:0000256" key="1">
    <source>
        <dbReference type="SAM" id="SignalP"/>
    </source>
</evidence>
<gene>
    <name evidence="2" type="ORF">PoB_000250000</name>
</gene>
<protein>
    <submittedName>
        <fullName evidence="2">Uncharacterized protein</fullName>
    </submittedName>
</protein>
<feature type="signal peptide" evidence="1">
    <location>
        <begin position="1"/>
        <end position="38"/>
    </location>
</feature>
<sequence>MCRDIMTSPLRALSTKILVILMILTFMTMMMTITQVEAEENTEFFRFRRNAGANDPWKKICDFFRKSGNKPPPECRRETGWS</sequence>
<reference evidence="2 3" key="1">
    <citation type="journal article" date="2021" name="Elife">
        <title>Chloroplast acquisition without the gene transfer in kleptoplastic sea slugs, Plakobranchus ocellatus.</title>
        <authorList>
            <person name="Maeda T."/>
            <person name="Takahashi S."/>
            <person name="Yoshida T."/>
            <person name="Shimamura S."/>
            <person name="Takaki Y."/>
            <person name="Nagai Y."/>
            <person name="Toyoda A."/>
            <person name="Suzuki Y."/>
            <person name="Arimoto A."/>
            <person name="Ishii H."/>
            <person name="Satoh N."/>
            <person name="Nishiyama T."/>
            <person name="Hasebe M."/>
            <person name="Maruyama T."/>
            <person name="Minagawa J."/>
            <person name="Obokata J."/>
            <person name="Shigenobu S."/>
        </authorList>
    </citation>
    <scope>NUCLEOTIDE SEQUENCE [LARGE SCALE GENOMIC DNA]</scope>
</reference>
<proteinExistence type="predicted"/>
<keyword evidence="3" id="KW-1185">Reference proteome</keyword>
<comment type="caution">
    <text evidence="2">The sequence shown here is derived from an EMBL/GenBank/DDBJ whole genome shotgun (WGS) entry which is preliminary data.</text>
</comment>
<name>A0AAV3XYU6_9GAST</name>
<keyword evidence="1" id="KW-0732">Signal</keyword>
<organism evidence="2 3">
    <name type="scientific">Plakobranchus ocellatus</name>
    <dbReference type="NCBI Taxonomy" id="259542"/>
    <lineage>
        <taxon>Eukaryota</taxon>
        <taxon>Metazoa</taxon>
        <taxon>Spiralia</taxon>
        <taxon>Lophotrochozoa</taxon>
        <taxon>Mollusca</taxon>
        <taxon>Gastropoda</taxon>
        <taxon>Heterobranchia</taxon>
        <taxon>Euthyneura</taxon>
        <taxon>Panpulmonata</taxon>
        <taxon>Sacoglossa</taxon>
        <taxon>Placobranchoidea</taxon>
        <taxon>Plakobranchidae</taxon>
        <taxon>Plakobranchus</taxon>
    </lineage>
</organism>